<dbReference type="Proteomes" id="UP000009011">
    <property type="component" value="Chromosome"/>
</dbReference>
<protein>
    <submittedName>
        <fullName evidence="2">Putative lipoprotein</fullName>
    </submittedName>
</protein>
<name>I6Z9D5_MELRP</name>
<evidence type="ECO:0000259" key="1">
    <source>
        <dbReference type="Pfam" id="PF08308"/>
    </source>
</evidence>
<dbReference type="EMBL" id="CP003557">
    <property type="protein sequence ID" value="AFN75750.1"/>
    <property type="molecule type" value="Genomic_DNA"/>
</dbReference>
<organism evidence="2 3">
    <name type="scientific">Melioribacter roseus (strain DSM 23840 / JCM 17771 / VKM B-2668 / P3M-2)</name>
    <dbReference type="NCBI Taxonomy" id="1191523"/>
    <lineage>
        <taxon>Bacteria</taxon>
        <taxon>Pseudomonadati</taxon>
        <taxon>Ignavibacteriota</taxon>
        <taxon>Ignavibacteria</taxon>
        <taxon>Ignavibacteriales</taxon>
        <taxon>Melioribacteraceae</taxon>
        <taxon>Melioribacter</taxon>
    </lineage>
</organism>
<evidence type="ECO:0000313" key="3">
    <source>
        <dbReference type="Proteomes" id="UP000009011"/>
    </source>
</evidence>
<dbReference type="OrthoDB" id="1524740at2"/>
<dbReference type="InterPro" id="IPR013229">
    <property type="entry name" value="PEGA"/>
</dbReference>
<keyword evidence="2" id="KW-0449">Lipoprotein</keyword>
<gene>
    <name evidence="2" type="ordered locus">MROS_2520</name>
</gene>
<evidence type="ECO:0000313" key="2">
    <source>
        <dbReference type="EMBL" id="AFN75750.1"/>
    </source>
</evidence>
<dbReference type="PROSITE" id="PS51257">
    <property type="entry name" value="PROKAR_LIPOPROTEIN"/>
    <property type="match status" value="1"/>
</dbReference>
<sequence length="125" mass="13799">MKAHYKLIASTLILSFLLSGCALLFQGINQKVSLDSSPDTAEVWVNGVKMGLTPCKIELKRNSEYTIEFKKDGYNIKSYRVTNSVGAGWIVLDILGGLIPVIIDASTGAWYSLDQDNINVMLEKQ</sequence>
<feature type="domain" description="PEGA" evidence="1">
    <location>
        <begin position="31"/>
        <end position="75"/>
    </location>
</feature>
<accession>I6Z9D5</accession>
<dbReference type="AlphaFoldDB" id="I6Z9D5"/>
<proteinExistence type="predicted"/>
<dbReference type="KEGG" id="mro:MROS_2520"/>
<dbReference type="RefSeq" id="WP_014857180.1">
    <property type="nucleotide sequence ID" value="NC_018178.1"/>
</dbReference>
<dbReference type="STRING" id="1191523.MROS_2520"/>
<reference evidence="2 3" key="1">
    <citation type="journal article" date="2013" name="PLoS ONE">
        <title>Genomic analysis of Melioribacter roseus, facultatively anaerobic organotrophic bacterium representing a novel deep lineage within Bacteriodetes/Chlorobi group.</title>
        <authorList>
            <person name="Kadnikov V.V."/>
            <person name="Mardanov A.V."/>
            <person name="Podosokorskaya O.A."/>
            <person name="Gavrilov S.N."/>
            <person name="Kublanov I.V."/>
            <person name="Beletsky A.V."/>
            <person name="Bonch-Osmolovskaya E.A."/>
            <person name="Ravin N.V."/>
        </authorList>
    </citation>
    <scope>NUCLEOTIDE SEQUENCE [LARGE SCALE GENOMIC DNA]</scope>
    <source>
        <strain evidence="3">JCM 17771 / P3M-2</strain>
    </source>
</reference>
<dbReference type="Pfam" id="PF08308">
    <property type="entry name" value="PEGA"/>
    <property type="match status" value="1"/>
</dbReference>
<dbReference type="HOGENOM" id="CLU_124448_1_0_10"/>
<keyword evidence="3" id="KW-1185">Reference proteome</keyword>